<dbReference type="HOGENOM" id="CLU_1185331_0_0_1"/>
<organism evidence="1 2">
    <name type="scientific">Paracoccidioides lutzii (strain ATCC MYA-826 / Pb01)</name>
    <name type="common">Paracoccidioides brasiliensis</name>
    <dbReference type="NCBI Taxonomy" id="502779"/>
    <lineage>
        <taxon>Eukaryota</taxon>
        <taxon>Fungi</taxon>
        <taxon>Dikarya</taxon>
        <taxon>Ascomycota</taxon>
        <taxon>Pezizomycotina</taxon>
        <taxon>Eurotiomycetes</taxon>
        <taxon>Eurotiomycetidae</taxon>
        <taxon>Onygenales</taxon>
        <taxon>Ajellomycetaceae</taxon>
        <taxon>Paracoccidioides</taxon>
    </lineage>
</organism>
<evidence type="ECO:0000313" key="2">
    <source>
        <dbReference type="Proteomes" id="UP000002059"/>
    </source>
</evidence>
<dbReference type="AlphaFoldDB" id="A0A0A2VKZ7"/>
<dbReference type="RefSeq" id="XP_015703063.1">
    <property type="nucleotide sequence ID" value="XM_015847274.1"/>
</dbReference>
<accession>A0A0A2VKZ7</accession>
<reference evidence="1 2" key="1">
    <citation type="journal article" date="2011" name="PLoS Genet.">
        <title>Comparative genomic analysis of human fungal pathogens causing paracoccidioidomycosis.</title>
        <authorList>
            <person name="Desjardins C.A."/>
            <person name="Champion M.D."/>
            <person name="Holder J.W."/>
            <person name="Muszewska A."/>
            <person name="Goldberg J."/>
            <person name="Bailao A.M."/>
            <person name="Brigido M.M."/>
            <person name="Ferreira M.E."/>
            <person name="Garcia A.M."/>
            <person name="Grynberg M."/>
            <person name="Gujja S."/>
            <person name="Heiman D.I."/>
            <person name="Henn M.R."/>
            <person name="Kodira C.D."/>
            <person name="Leon-Narvaez H."/>
            <person name="Longo L.V."/>
            <person name="Ma L.J."/>
            <person name="Malavazi I."/>
            <person name="Matsuo A.L."/>
            <person name="Morais F.V."/>
            <person name="Pereira M."/>
            <person name="Rodriguez-Brito S."/>
            <person name="Sakthikumar S."/>
            <person name="Salem-Izacc S.M."/>
            <person name="Sykes S.M."/>
            <person name="Teixeira M.M."/>
            <person name="Vallejo M.C."/>
            <person name="Walter M.E."/>
            <person name="Yandava C."/>
            <person name="Young S."/>
            <person name="Zeng Q."/>
            <person name="Zucker J."/>
            <person name="Felipe M.S."/>
            <person name="Goldman G.H."/>
            <person name="Haas B.J."/>
            <person name="McEwen J.G."/>
            <person name="Nino-Vega G."/>
            <person name="Puccia R."/>
            <person name="San-Blas G."/>
            <person name="Soares C.M."/>
            <person name="Birren B.W."/>
            <person name="Cuomo C.A."/>
        </authorList>
    </citation>
    <scope>NUCLEOTIDE SEQUENCE [LARGE SCALE GENOMIC DNA]</scope>
    <source>
        <strain evidence="2">ATCC MYA-826 / Pb01</strain>
    </source>
</reference>
<keyword evidence="2" id="KW-1185">Reference proteome</keyword>
<dbReference type="OrthoDB" id="2906425at2759"/>
<dbReference type="Proteomes" id="UP000002059">
    <property type="component" value="Partially assembled WGS sequence"/>
</dbReference>
<gene>
    <name evidence="1" type="ORF">PAAG_11670</name>
</gene>
<evidence type="ECO:0000313" key="1">
    <source>
        <dbReference type="EMBL" id="KGQ01549.1"/>
    </source>
</evidence>
<dbReference type="EMBL" id="KN293999">
    <property type="protein sequence ID" value="KGQ01549.1"/>
    <property type="molecule type" value="Genomic_DNA"/>
</dbReference>
<proteinExistence type="predicted"/>
<dbReference type="GeneID" id="26970589"/>
<dbReference type="KEGG" id="pbl:PAAG_11670"/>
<sequence length="234" mass="26504">MSDDLHDMLSDEPDVNLLPAFPKNYTHRITMVIGAKIVPCAEEDAPEKGVPPEFSTRLDLAETTRVIFPLSLLARHDVDQALPNLSHEKLLIQHQLEDIFYRLRAHQQNNGIMLGGVSGERAKEIHVNKCTLLKGITTALEFNYLQFSCCNHTSTTHIKLLRSFLEHGNYISMNKLLFALSDVRTDNIMVKQDSVNNHYVATGIIDWDDGGFYPAYYECTVLTRTLSVVDEDGW</sequence>
<evidence type="ECO:0008006" key="3">
    <source>
        <dbReference type="Google" id="ProtNLM"/>
    </source>
</evidence>
<name>A0A0A2VKZ7_PARBA</name>
<dbReference type="VEuPathDB" id="FungiDB:PAAG_11670"/>
<protein>
    <recommendedName>
        <fullName evidence="3">Aminoglycoside phosphotransferase domain-containing protein</fullName>
    </recommendedName>
</protein>